<gene>
    <name evidence="3" type="ORF">FHW12_002074</name>
</gene>
<accession>A0A839F479</accession>
<feature type="chain" id="PRO_5032271641" evidence="2">
    <location>
        <begin position="22"/>
        <end position="656"/>
    </location>
</feature>
<feature type="signal peptide" evidence="2">
    <location>
        <begin position="1"/>
        <end position="21"/>
    </location>
</feature>
<dbReference type="RefSeq" id="WP_182530891.1">
    <property type="nucleotide sequence ID" value="NZ_JACGXL010000002.1"/>
</dbReference>
<proteinExistence type="predicted"/>
<feature type="region of interest" description="Disordered" evidence="1">
    <location>
        <begin position="497"/>
        <end position="518"/>
    </location>
</feature>
<dbReference type="EMBL" id="JACGXL010000002">
    <property type="protein sequence ID" value="MBA8887860.1"/>
    <property type="molecule type" value="Genomic_DNA"/>
</dbReference>
<dbReference type="Proteomes" id="UP000550401">
    <property type="component" value="Unassembled WGS sequence"/>
</dbReference>
<sequence length="656" mass="70066">MVARILVAGIAFALAHGLAAASEPLAAADAGGTTPVDYRQAQRDLYDALRASPSPRQQVLAGRLYFGEDETPSALRPKRADVVAQAARAVPQDAYVQWMAADTGSYTSSQCGPTRWPVAEVANLVRLEPGNAGALQYAVALAQARHDDAALDDALARMASATRADDHLGDEIAEWRTAYTAHPGANLSAMLWSEAPVGERALLGALQQTGYRSTPTEDALEAACKPDGDSERTWQRLGWCVDAGMLLARKGNSFALRETGLKMLTAAGATPADLADLQRQHDWLAANAANPMRNTDAFRDAPADVVSDWRNAKSEIAATGRRLARLGKPATPPTGWDAKRQEAEQASEEDAGERTWTTYSRELFEGMGADSDVRMRVLALAAAPMRAMLDAAASKKGGTGDAAETDATTALADFAAAHPDDAFVQWVAASEGDERARRNLQRLEPDNAAAWALSVEDAAIDRAQTLQHMASSTRYALHLKEAGEVWSAAAKKYPPPADLDLDGVAESSDATPTPPSDDDRAAMVAAMFAFTSTIQGVGSLSTISKACAEKSDTCAKIGRILSDRSDTLIGTRIGFMLLRKQDAMTADDTAKARRLDWWQAGMRSLSTPSEMGRYLRDALAHGETEALRLAMQRAGKLEPPADWQSPGEKQVALPSP</sequence>
<evidence type="ECO:0000256" key="2">
    <source>
        <dbReference type="SAM" id="SignalP"/>
    </source>
</evidence>
<feature type="region of interest" description="Disordered" evidence="1">
    <location>
        <begin position="636"/>
        <end position="656"/>
    </location>
</feature>
<keyword evidence="4" id="KW-1185">Reference proteome</keyword>
<protein>
    <submittedName>
        <fullName evidence="3">Uncharacterized protein</fullName>
    </submittedName>
</protein>
<reference evidence="3 4" key="1">
    <citation type="submission" date="2020-07" db="EMBL/GenBank/DDBJ databases">
        <title>Genomic Encyclopedia of Type Strains, Phase IV (KMG-V): Genome sequencing to study the core and pangenomes of soil and plant-associated prokaryotes.</title>
        <authorList>
            <person name="Whitman W."/>
        </authorList>
    </citation>
    <scope>NUCLEOTIDE SEQUENCE [LARGE SCALE GENOMIC DNA]</scope>
    <source>
        <strain evidence="3 4">RH2WT43</strain>
    </source>
</reference>
<organism evidence="3 4">
    <name type="scientific">Dokdonella fugitiva</name>
    <dbReference type="NCBI Taxonomy" id="328517"/>
    <lineage>
        <taxon>Bacteria</taxon>
        <taxon>Pseudomonadati</taxon>
        <taxon>Pseudomonadota</taxon>
        <taxon>Gammaproteobacteria</taxon>
        <taxon>Lysobacterales</taxon>
        <taxon>Rhodanobacteraceae</taxon>
        <taxon>Dokdonella</taxon>
    </lineage>
</organism>
<keyword evidence="2" id="KW-0732">Signal</keyword>
<evidence type="ECO:0000256" key="1">
    <source>
        <dbReference type="SAM" id="MobiDB-lite"/>
    </source>
</evidence>
<evidence type="ECO:0000313" key="3">
    <source>
        <dbReference type="EMBL" id="MBA8887860.1"/>
    </source>
</evidence>
<dbReference type="AlphaFoldDB" id="A0A839F479"/>
<evidence type="ECO:0000313" key="4">
    <source>
        <dbReference type="Proteomes" id="UP000550401"/>
    </source>
</evidence>
<name>A0A839F479_9GAMM</name>
<comment type="caution">
    <text evidence="3">The sequence shown here is derived from an EMBL/GenBank/DDBJ whole genome shotgun (WGS) entry which is preliminary data.</text>
</comment>
<feature type="region of interest" description="Disordered" evidence="1">
    <location>
        <begin position="322"/>
        <end position="354"/>
    </location>
</feature>